<dbReference type="AlphaFoldDB" id="A0A0F5JDY3"/>
<dbReference type="Pfam" id="PF16476">
    <property type="entry name" value="DUF5053"/>
    <property type="match status" value="1"/>
</dbReference>
<evidence type="ECO:0008006" key="3">
    <source>
        <dbReference type="Google" id="ProtNLM"/>
    </source>
</evidence>
<protein>
    <recommendedName>
        <fullName evidence="3">DUF5053 domain-containing protein</fullName>
    </recommendedName>
</protein>
<name>A0A0F5JDY3_9BACT</name>
<dbReference type="InterPro" id="IPR032483">
    <property type="entry name" value="DUF5053"/>
</dbReference>
<dbReference type="HOGENOM" id="CLU_141004_0_0_10"/>
<gene>
    <name evidence="1" type="ORF">HMPREF1535_02009</name>
</gene>
<accession>A0A0F5JDY3</accession>
<dbReference type="Proteomes" id="UP000033047">
    <property type="component" value="Unassembled WGS sequence"/>
</dbReference>
<evidence type="ECO:0000313" key="2">
    <source>
        <dbReference type="Proteomes" id="UP000033047"/>
    </source>
</evidence>
<proteinExistence type="predicted"/>
<evidence type="ECO:0000313" key="1">
    <source>
        <dbReference type="EMBL" id="KKB56036.1"/>
    </source>
</evidence>
<sequence>MNEDLIKKIFPTKEMQEDFLTYEKLNEADRDKFMAEKQEQFAQEPADIHKRRVEDAIKAGENTVEELQELFILKQVQNVSPFISLSEISKTYFGKSRGWLSQRLHENKVRGRRVSLKPEEINILKSALLDISDKLKHTAMQLDFS</sequence>
<organism evidence="1 2">
    <name type="scientific">Parabacteroides goldsteinii DSM 19448 = WAL 12034</name>
    <dbReference type="NCBI Taxonomy" id="927665"/>
    <lineage>
        <taxon>Bacteria</taxon>
        <taxon>Pseudomonadati</taxon>
        <taxon>Bacteroidota</taxon>
        <taxon>Bacteroidia</taxon>
        <taxon>Bacteroidales</taxon>
        <taxon>Tannerellaceae</taxon>
        <taxon>Parabacteroides</taxon>
    </lineage>
</organism>
<dbReference type="EMBL" id="AQHV01000011">
    <property type="protein sequence ID" value="KKB56036.1"/>
    <property type="molecule type" value="Genomic_DNA"/>
</dbReference>
<comment type="caution">
    <text evidence="1">The sequence shown here is derived from an EMBL/GenBank/DDBJ whole genome shotgun (WGS) entry which is preliminary data.</text>
</comment>
<reference evidence="1 2" key="1">
    <citation type="submission" date="2013-04" db="EMBL/GenBank/DDBJ databases">
        <title>The Genome Sequence of Parabacteroides goldsteinii DSM 19448.</title>
        <authorList>
            <consortium name="The Broad Institute Genomics Platform"/>
            <person name="Earl A."/>
            <person name="Ward D."/>
            <person name="Feldgarden M."/>
            <person name="Gevers D."/>
            <person name="Martens E."/>
            <person name="Sakamoto M."/>
            <person name="Benno Y."/>
            <person name="Song Y."/>
            <person name="Liu C."/>
            <person name="Lee J."/>
            <person name="Bolanos M."/>
            <person name="Vaisanen M.L."/>
            <person name="Finegold S.M."/>
            <person name="Walker B."/>
            <person name="Young S."/>
            <person name="Zeng Q."/>
            <person name="Gargeya S."/>
            <person name="Fitzgerald M."/>
            <person name="Haas B."/>
            <person name="Abouelleil A."/>
            <person name="Allen A.W."/>
            <person name="Alvarado L."/>
            <person name="Arachchi H.M."/>
            <person name="Berlin A.M."/>
            <person name="Chapman S.B."/>
            <person name="Gainer-Dewar J."/>
            <person name="Goldberg J."/>
            <person name="Griggs A."/>
            <person name="Gujja S."/>
            <person name="Hansen M."/>
            <person name="Howarth C."/>
            <person name="Imamovic A."/>
            <person name="Ireland A."/>
            <person name="Larimer J."/>
            <person name="McCowan C."/>
            <person name="Murphy C."/>
            <person name="Pearson M."/>
            <person name="Poon T.W."/>
            <person name="Priest M."/>
            <person name="Roberts A."/>
            <person name="Saif S."/>
            <person name="Shea T."/>
            <person name="Sisk P."/>
            <person name="Sykes S."/>
            <person name="Wortman J."/>
            <person name="Nusbaum C."/>
            <person name="Birren B."/>
        </authorList>
    </citation>
    <scope>NUCLEOTIDE SEQUENCE [LARGE SCALE GENOMIC DNA]</scope>
    <source>
        <strain evidence="1 2">DSM 19448</strain>
    </source>
</reference>
<dbReference type="RefSeq" id="WP_009860141.1">
    <property type="nucleotide sequence ID" value="NZ_KQ033912.1"/>
</dbReference>
<dbReference type="PATRIC" id="fig|927665.4.peg.2062"/>